<gene>
    <name evidence="13" type="ORF">FEZ63_20915</name>
</gene>
<protein>
    <recommendedName>
        <fullName evidence="10">Maltose/maltodextrin transport system permease protein MalG</fullName>
    </recommendedName>
</protein>
<dbReference type="CDD" id="cd06261">
    <property type="entry name" value="TM_PBP2"/>
    <property type="match status" value="1"/>
</dbReference>
<feature type="transmembrane region" description="Helical" evidence="11">
    <location>
        <begin position="97"/>
        <end position="119"/>
    </location>
</feature>
<dbReference type="GO" id="GO:0055085">
    <property type="term" value="P:transmembrane transport"/>
    <property type="evidence" value="ECO:0007669"/>
    <property type="project" value="InterPro"/>
</dbReference>
<evidence type="ECO:0000256" key="4">
    <source>
        <dbReference type="ARBA" id="ARBA00022448"/>
    </source>
</evidence>
<keyword evidence="6" id="KW-0762">Sugar transport</keyword>
<dbReference type="PANTHER" id="PTHR32243:SF50">
    <property type="entry name" value="MALTOSE_MALTODEXTRIN TRANSPORT SYSTEM PERMEASE PROTEIN MALG"/>
    <property type="match status" value="1"/>
</dbReference>
<dbReference type="Pfam" id="PF00528">
    <property type="entry name" value="BPD_transp_1"/>
    <property type="match status" value="1"/>
</dbReference>
<keyword evidence="5" id="KW-1003">Cell membrane</keyword>
<evidence type="ECO:0000259" key="12">
    <source>
        <dbReference type="PROSITE" id="PS50928"/>
    </source>
</evidence>
<dbReference type="EMBL" id="VCMV01000054">
    <property type="protein sequence ID" value="KAB0264912.1"/>
    <property type="molecule type" value="Genomic_DNA"/>
</dbReference>
<dbReference type="RefSeq" id="WP_150948143.1">
    <property type="nucleotide sequence ID" value="NZ_VCMV01000054.1"/>
</dbReference>
<evidence type="ECO:0000313" key="13">
    <source>
        <dbReference type="EMBL" id="KAB0264912.1"/>
    </source>
</evidence>
<evidence type="ECO:0000256" key="11">
    <source>
        <dbReference type="RuleBase" id="RU363032"/>
    </source>
</evidence>
<comment type="subcellular location">
    <subcellularLocation>
        <location evidence="2 11">Cell membrane</location>
        <topology evidence="2 11">Multi-pass membrane protein</topology>
    </subcellularLocation>
</comment>
<organism evidence="13 14">
    <name type="scientific">Microvirga brassicacearum</name>
    <dbReference type="NCBI Taxonomy" id="2580413"/>
    <lineage>
        <taxon>Bacteria</taxon>
        <taxon>Pseudomonadati</taxon>
        <taxon>Pseudomonadota</taxon>
        <taxon>Alphaproteobacteria</taxon>
        <taxon>Hyphomicrobiales</taxon>
        <taxon>Methylobacteriaceae</taxon>
        <taxon>Microvirga</taxon>
    </lineage>
</organism>
<feature type="transmembrane region" description="Helical" evidence="11">
    <location>
        <begin position="205"/>
        <end position="227"/>
    </location>
</feature>
<dbReference type="GO" id="GO:0005886">
    <property type="term" value="C:plasma membrane"/>
    <property type="evidence" value="ECO:0007669"/>
    <property type="project" value="UniProtKB-SubCell"/>
</dbReference>
<evidence type="ECO:0000256" key="10">
    <source>
        <dbReference type="ARBA" id="ARBA00041109"/>
    </source>
</evidence>
<feature type="domain" description="ABC transmembrane type-1" evidence="12">
    <location>
        <begin position="93"/>
        <end position="284"/>
    </location>
</feature>
<evidence type="ECO:0000256" key="3">
    <source>
        <dbReference type="ARBA" id="ARBA00009047"/>
    </source>
</evidence>
<evidence type="ECO:0000256" key="5">
    <source>
        <dbReference type="ARBA" id="ARBA00022475"/>
    </source>
</evidence>
<keyword evidence="14" id="KW-1185">Reference proteome</keyword>
<dbReference type="InterPro" id="IPR000515">
    <property type="entry name" value="MetI-like"/>
</dbReference>
<evidence type="ECO:0000256" key="8">
    <source>
        <dbReference type="ARBA" id="ARBA00022989"/>
    </source>
</evidence>
<comment type="caution">
    <text evidence="13">The sequence shown here is derived from an EMBL/GenBank/DDBJ whole genome shotgun (WGS) entry which is preliminary data.</text>
</comment>
<dbReference type="AlphaFoldDB" id="A0A5N3P5A8"/>
<dbReference type="SUPFAM" id="SSF161098">
    <property type="entry name" value="MetI-like"/>
    <property type="match status" value="1"/>
</dbReference>
<feature type="transmembrane region" description="Helical" evidence="11">
    <location>
        <begin position="263"/>
        <end position="284"/>
    </location>
</feature>
<evidence type="ECO:0000256" key="9">
    <source>
        <dbReference type="ARBA" id="ARBA00023136"/>
    </source>
</evidence>
<feature type="transmembrane region" description="Helical" evidence="11">
    <location>
        <begin position="131"/>
        <end position="150"/>
    </location>
</feature>
<dbReference type="Proteomes" id="UP000325684">
    <property type="component" value="Unassembled WGS sequence"/>
</dbReference>
<keyword evidence="8 11" id="KW-1133">Transmembrane helix</keyword>
<evidence type="ECO:0000256" key="6">
    <source>
        <dbReference type="ARBA" id="ARBA00022597"/>
    </source>
</evidence>
<accession>A0A5N3P5A8</accession>
<evidence type="ECO:0000313" key="14">
    <source>
        <dbReference type="Proteomes" id="UP000325684"/>
    </source>
</evidence>
<keyword evidence="9 11" id="KW-0472">Membrane</keyword>
<evidence type="ECO:0000256" key="2">
    <source>
        <dbReference type="ARBA" id="ARBA00004651"/>
    </source>
</evidence>
<dbReference type="PANTHER" id="PTHR32243">
    <property type="entry name" value="MALTOSE TRANSPORT SYSTEM PERMEASE-RELATED"/>
    <property type="match status" value="1"/>
</dbReference>
<name>A0A5N3P5A8_9HYPH</name>
<evidence type="ECO:0000256" key="7">
    <source>
        <dbReference type="ARBA" id="ARBA00022692"/>
    </source>
</evidence>
<keyword evidence="4 11" id="KW-0813">Transport</keyword>
<dbReference type="OrthoDB" id="9815445at2"/>
<comment type="similarity">
    <text evidence="3">Belongs to the binding-protein-dependent transport system permease family. MalFG subfamily.</text>
</comment>
<dbReference type="PROSITE" id="PS50928">
    <property type="entry name" value="ABC_TM1"/>
    <property type="match status" value="1"/>
</dbReference>
<reference evidence="13 14" key="1">
    <citation type="journal article" date="2019" name="Microorganisms">
        <title>Genome Insights into the Novel Species Microvirga brassicacearum, a Rapeseed Endophyte with Biotechnological Potential.</title>
        <authorList>
            <person name="Jimenez-Gomez A."/>
            <person name="Saati-Santamaria Z."/>
            <person name="Igual J.M."/>
            <person name="Rivas R."/>
            <person name="Mateos P.F."/>
            <person name="Garcia-Fraile P."/>
        </authorList>
    </citation>
    <scope>NUCLEOTIDE SEQUENCE [LARGE SCALE GENOMIC DNA]</scope>
    <source>
        <strain evidence="13 14">CDVBN77</strain>
    </source>
</reference>
<proteinExistence type="inferred from homology"/>
<keyword evidence="7 11" id="KW-0812">Transmembrane</keyword>
<feature type="transmembrane region" description="Helical" evidence="11">
    <location>
        <begin position="32"/>
        <end position="53"/>
    </location>
</feature>
<sequence length="299" mass="33766">MTISAASESRLPTMKPASASRVHSRSHVLRRAALYVSLWIAFIWSVFPFYWMIATSLRTREDVFQRPPSLIPHTITIQNYIDLLVGAHFWRFAMNSLILTFSVTLISVLISVTAGYAMARHRFKGSVMLPLFMLYGQMFPPVLLLIPFYVQLRFLGWLDSLYGLIPVYLSYMLPLCVWLMRGFFSQVPHSLEDAARMDGCTRWQAFWKVILPMAQPGIVAVATWVMIHSWNEFLYASTFILSEKKRTLPLALSELIGQYTTDWGVLMAGGVLTAAPIVLVFFFLQKNLVAGVGGGAVKG</sequence>
<evidence type="ECO:0000256" key="1">
    <source>
        <dbReference type="ARBA" id="ARBA00002264"/>
    </source>
</evidence>
<feature type="transmembrane region" description="Helical" evidence="11">
    <location>
        <begin position="162"/>
        <end position="184"/>
    </location>
</feature>
<dbReference type="InterPro" id="IPR050901">
    <property type="entry name" value="BP-dep_ABC_trans_perm"/>
</dbReference>
<dbReference type="InterPro" id="IPR035906">
    <property type="entry name" value="MetI-like_sf"/>
</dbReference>
<dbReference type="Gene3D" id="1.10.3720.10">
    <property type="entry name" value="MetI-like"/>
    <property type="match status" value="1"/>
</dbReference>
<comment type="function">
    <text evidence="1">Part of the ABC transporter complex MalEFGK involved in maltose/maltodextrin import. Probably responsible for the translocation of the substrate across the membrane.</text>
</comment>